<dbReference type="Pfam" id="PF07690">
    <property type="entry name" value="MFS_1"/>
    <property type="match status" value="1"/>
</dbReference>
<feature type="transmembrane region" description="Helical" evidence="4">
    <location>
        <begin position="81"/>
        <end position="102"/>
    </location>
</feature>
<dbReference type="SUPFAM" id="SSF103473">
    <property type="entry name" value="MFS general substrate transporter"/>
    <property type="match status" value="1"/>
</dbReference>
<feature type="region of interest" description="Disordered" evidence="3">
    <location>
        <begin position="268"/>
        <end position="295"/>
    </location>
</feature>
<name>A0A9P7RPF8_9AGAR</name>
<dbReference type="RefSeq" id="XP_043003523.1">
    <property type="nucleotide sequence ID" value="XM_043158180.1"/>
</dbReference>
<comment type="subcellular location">
    <subcellularLocation>
        <location evidence="1">Membrane</location>
        <topology evidence="1">Multi-pass membrane protein</topology>
    </subcellularLocation>
</comment>
<feature type="compositionally biased region" description="Low complexity" evidence="3">
    <location>
        <begin position="47"/>
        <end position="62"/>
    </location>
</feature>
<evidence type="ECO:0000256" key="2">
    <source>
        <dbReference type="ARBA" id="ARBA00006727"/>
    </source>
</evidence>
<accession>A0A9P7RPF8</accession>
<feature type="transmembrane region" description="Helical" evidence="4">
    <location>
        <begin position="175"/>
        <end position="196"/>
    </location>
</feature>
<evidence type="ECO:0000313" key="5">
    <source>
        <dbReference type="EMBL" id="KAG7087052.1"/>
    </source>
</evidence>
<dbReference type="AlphaFoldDB" id="A0A9P7RPF8"/>
<keyword evidence="4" id="KW-0812">Transmembrane</keyword>
<gene>
    <name evidence="5" type="ORF">E1B28_013031</name>
</gene>
<feature type="transmembrane region" description="Helical" evidence="4">
    <location>
        <begin position="208"/>
        <end position="228"/>
    </location>
</feature>
<feature type="transmembrane region" description="Helical" evidence="4">
    <location>
        <begin position="122"/>
        <end position="144"/>
    </location>
</feature>
<protein>
    <recommendedName>
        <fullName evidence="7">MFS general substrate transporter</fullName>
    </recommendedName>
</protein>
<feature type="transmembrane region" description="Helical" evidence="4">
    <location>
        <begin position="240"/>
        <end position="267"/>
    </location>
</feature>
<dbReference type="Gene3D" id="1.20.1250.20">
    <property type="entry name" value="MFS general substrate transporter like domains"/>
    <property type="match status" value="2"/>
</dbReference>
<feature type="region of interest" description="Disordered" evidence="3">
    <location>
        <begin position="47"/>
        <end position="72"/>
    </location>
</feature>
<keyword evidence="6" id="KW-1185">Reference proteome</keyword>
<evidence type="ECO:0000256" key="4">
    <source>
        <dbReference type="SAM" id="Phobius"/>
    </source>
</evidence>
<feature type="transmembrane region" description="Helical" evidence="4">
    <location>
        <begin position="322"/>
        <end position="347"/>
    </location>
</feature>
<evidence type="ECO:0008006" key="7">
    <source>
        <dbReference type="Google" id="ProtNLM"/>
    </source>
</evidence>
<keyword evidence="4" id="KW-0472">Membrane</keyword>
<reference evidence="5" key="1">
    <citation type="journal article" date="2021" name="Genome Biol. Evol.">
        <title>The assembled and annotated genome of the fairy-ring fungus Marasmius oreades.</title>
        <authorList>
            <person name="Hiltunen M."/>
            <person name="Ament-Velasquez S.L."/>
            <person name="Johannesson H."/>
        </authorList>
    </citation>
    <scope>NUCLEOTIDE SEQUENCE</scope>
    <source>
        <strain evidence="5">03SP1</strain>
    </source>
</reference>
<dbReference type="InterPro" id="IPR036259">
    <property type="entry name" value="MFS_trans_sf"/>
</dbReference>
<dbReference type="EMBL" id="CM032189">
    <property type="protein sequence ID" value="KAG7087052.1"/>
    <property type="molecule type" value="Genomic_DNA"/>
</dbReference>
<dbReference type="GO" id="GO:0022857">
    <property type="term" value="F:transmembrane transporter activity"/>
    <property type="evidence" value="ECO:0007669"/>
    <property type="project" value="InterPro"/>
</dbReference>
<proteinExistence type="inferred from homology"/>
<organism evidence="5 6">
    <name type="scientific">Marasmius oreades</name>
    <name type="common">fairy-ring Marasmius</name>
    <dbReference type="NCBI Taxonomy" id="181124"/>
    <lineage>
        <taxon>Eukaryota</taxon>
        <taxon>Fungi</taxon>
        <taxon>Dikarya</taxon>
        <taxon>Basidiomycota</taxon>
        <taxon>Agaricomycotina</taxon>
        <taxon>Agaricomycetes</taxon>
        <taxon>Agaricomycetidae</taxon>
        <taxon>Agaricales</taxon>
        <taxon>Marasmiineae</taxon>
        <taxon>Marasmiaceae</taxon>
        <taxon>Marasmius</taxon>
    </lineage>
</organism>
<comment type="similarity">
    <text evidence="2">Belongs to the major facilitator superfamily. Monocarboxylate porter (TC 2.A.1.13) family.</text>
</comment>
<feature type="transmembrane region" description="Helical" evidence="4">
    <location>
        <begin position="359"/>
        <end position="381"/>
    </location>
</feature>
<sequence length="426" mass="46112">MSTKPTQHDVEKCEDEFELLRSIDGPSLPQKPETALHYLGHHGRNFNSSNTSSTHTSSQSNPSPHPPSRHRHDHTAFNRKALLTTLGGFLALFIGFGQMNAFGTFQTYYANHQLHAYTPSKISWIGSLQLWVFFFSGWGIGWLFDIHGPTRLLFMGNLCCCLGLLMMSFATKYYQLVLCQGVLFGFGVGLLFYPSLASISSHFMKYRATALGVAAAGSSLGGVIFPVILQQLYISVGFGWAVRIVALISGMLGLISVLTVTTAATAAPTSASSDPRHENENDTPIPNPPRTNRTGEGWLRLMKTTGLLTLACWLNARSMSGVMVYTVLYGFTSGAFIAVITPCVVQITEDKSEVGRRIGGLYSVISIPALIGTPIAGALLGTPSSSSFDPHSFTLPIVFSGTTVIVGSVFLLFAKLAVEPKMFARV</sequence>
<dbReference type="GeneID" id="66082106"/>
<keyword evidence="4" id="KW-1133">Transmembrane helix</keyword>
<dbReference type="InterPro" id="IPR050327">
    <property type="entry name" value="Proton-linked_MCT"/>
</dbReference>
<dbReference type="PANTHER" id="PTHR11360">
    <property type="entry name" value="MONOCARBOXYLATE TRANSPORTER"/>
    <property type="match status" value="1"/>
</dbReference>
<dbReference type="PANTHER" id="PTHR11360:SF177">
    <property type="entry name" value="RIBOFLAVIN TRANSPORTER MCH5"/>
    <property type="match status" value="1"/>
</dbReference>
<evidence type="ECO:0000256" key="1">
    <source>
        <dbReference type="ARBA" id="ARBA00004141"/>
    </source>
</evidence>
<dbReference type="OrthoDB" id="6509908at2759"/>
<evidence type="ECO:0000313" key="6">
    <source>
        <dbReference type="Proteomes" id="UP001049176"/>
    </source>
</evidence>
<feature type="transmembrane region" description="Helical" evidence="4">
    <location>
        <begin position="393"/>
        <end position="418"/>
    </location>
</feature>
<dbReference type="GO" id="GO:0016020">
    <property type="term" value="C:membrane"/>
    <property type="evidence" value="ECO:0007669"/>
    <property type="project" value="UniProtKB-SubCell"/>
</dbReference>
<comment type="caution">
    <text evidence="5">The sequence shown here is derived from an EMBL/GenBank/DDBJ whole genome shotgun (WGS) entry which is preliminary data.</text>
</comment>
<evidence type="ECO:0000256" key="3">
    <source>
        <dbReference type="SAM" id="MobiDB-lite"/>
    </source>
</evidence>
<dbReference type="InterPro" id="IPR011701">
    <property type="entry name" value="MFS"/>
</dbReference>
<dbReference type="KEGG" id="more:E1B28_013031"/>
<dbReference type="Proteomes" id="UP001049176">
    <property type="component" value="Chromosome 9"/>
</dbReference>